<dbReference type="Proteomes" id="UP001230649">
    <property type="component" value="Unassembled WGS sequence"/>
</dbReference>
<proteinExistence type="predicted"/>
<organism evidence="1 2">
    <name type="scientific">Naganishia adeliensis</name>
    <dbReference type="NCBI Taxonomy" id="92952"/>
    <lineage>
        <taxon>Eukaryota</taxon>
        <taxon>Fungi</taxon>
        <taxon>Dikarya</taxon>
        <taxon>Basidiomycota</taxon>
        <taxon>Agaricomycotina</taxon>
        <taxon>Tremellomycetes</taxon>
        <taxon>Filobasidiales</taxon>
        <taxon>Filobasidiaceae</taxon>
        <taxon>Naganishia</taxon>
    </lineage>
</organism>
<gene>
    <name evidence="1" type="ORF">QFC20_003262</name>
</gene>
<keyword evidence="2" id="KW-1185">Reference proteome</keyword>
<sequence>MERLYTSPTYGMWYPADPKSLSTNLPPMVVFPEESKFYTSWQHDMQSRGVKIRLNTEVVAITERSKHGVRVQIRPRRAQPDHHNPVGADQDTEVHEEHYDEIVLCILADTAKRLLGKTAGWMEKGVLGSTRWSDDITVTHNDLDYINKWYTLDMPDESEIPTHLSGRDETARIERAKKDFNPMYLIKQVPKDARKLEMCFDCNAFQYQLNQNSHPKDHVFQTIFLNKKHKDTWSIDEIKEEKIRRTGGINLSIRGVSIDEGQAIEETVLIAGIFTAHYAFVVPWMSFLNGKRHTHYAAAWTLVNAHELAVISGMAAAYALGASYPKELAEEQKESSYPVPSSFALLCFRLYLLLDHRKWFSHKENDRRLAREA</sequence>
<reference evidence="1" key="1">
    <citation type="submission" date="2023-04" db="EMBL/GenBank/DDBJ databases">
        <title>Draft Genome sequencing of Naganishia species isolated from polar environments using Oxford Nanopore Technology.</title>
        <authorList>
            <person name="Leo P."/>
            <person name="Venkateswaran K."/>
        </authorList>
    </citation>
    <scope>NUCLEOTIDE SEQUENCE</scope>
    <source>
        <strain evidence="1">MNA-CCFEE 5262</strain>
    </source>
</reference>
<name>A0ACC2WDN4_9TREE</name>
<evidence type="ECO:0000313" key="2">
    <source>
        <dbReference type="Proteomes" id="UP001230649"/>
    </source>
</evidence>
<protein>
    <submittedName>
        <fullName evidence="1">Uncharacterized protein</fullName>
    </submittedName>
</protein>
<comment type="caution">
    <text evidence="1">The sequence shown here is derived from an EMBL/GenBank/DDBJ whole genome shotgun (WGS) entry which is preliminary data.</text>
</comment>
<evidence type="ECO:0000313" key="1">
    <source>
        <dbReference type="EMBL" id="KAJ9109518.1"/>
    </source>
</evidence>
<dbReference type="EMBL" id="JASBWS010000029">
    <property type="protein sequence ID" value="KAJ9109518.1"/>
    <property type="molecule type" value="Genomic_DNA"/>
</dbReference>
<accession>A0ACC2WDN4</accession>